<organism evidence="6 7">
    <name type="scientific">Dictyostelium firmibasis</name>
    <dbReference type="NCBI Taxonomy" id="79012"/>
    <lineage>
        <taxon>Eukaryota</taxon>
        <taxon>Amoebozoa</taxon>
        <taxon>Evosea</taxon>
        <taxon>Eumycetozoa</taxon>
        <taxon>Dictyostelia</taxon>
        <taxon>Dictyosteliales</taxon>
        <taxon>Dictyosteliaceae</taxon>
        <taxon>Dictyostelium</taxon>
    </lineage>
</organism>
<comment type="caution">
    <text evidence="6">The sequence shown here is derived from an EMBL/GenBank/DDBJ whole genome shotgun (WGS) entry which is preliminary data.</text>
</comment>
<protein>
    <recommendedName>
        <fullName evidence="4 5">Kynureninase</fullName>
        <ecNumber evidence="4 5">3.7.1.3</ecNumber>
    </recommendedName>
    <alternativeName>
        <fullName evidence="4">L-kynurenine hydrolase</fullName>
    </alternativeName>
</protein>
<dbReference type="NCBIfam" id="TIGR01814">
    <property type="entry name" value="kynureninase"/>
    <property type="match status" value="1"/>
</dbReference>
<evidence type="ECO:0000256" key="5">
    <source>
        <dbReference type="PIRNR" id="PIRNR038800"/>
    </source>
</evidence>
<feature type="binding site" evidence="4">
    <location>
        <begin position="158"/>
        <end position="161"/>
    </location>
    <ligand>
        <name>pyridoxal 5'-phosphate</name>
        <dbReference type="ChEBI" id="CHEBI:597326"/>
    </ligand>
</feature>
<dbReference type="EMBL" id="JAVFKY010000002">
    <property type="protein sequence ID" value="KAK5581246.1"/>
    <property type="molecule type" value="Genomic_DNA"/>
</dbReference>
<accession>A0AAN7U4T4</accession>
<dbReference type="InterPro" id="IPR015421">
    <property type="entry name" value="PyrdxlP-dep_Trfase_major"/>
</dbReference>
<keyword evidence="2 4" id="KW-0378">Hydrolase</keyword>
<dbReference type="HAMAP" id="MF_01970">
    <property type="entry name" value="Kynureninase"/>
    <property type="match status" value="1"/>
</dbReference>
<dbReference type="InterPro" id="IPR015424">
    <property type="entry name" value="PyrdxlP-dep_Trfase"/>
</dbReference>
<dbReference type="GO" id="GO:0019805">
    <property type="term" value="P:quinolinate biosynthetic process"/>
    <property type="evidence" value="ECO:0007669"/>
    <property type="project" value="UniProtKB-UniRule"/>
</dbReference>
<dbReference type="Gene3D" id="3.90.1150.10">
    <property type="entry name" value="Aspartate Aminotransferase, domain 1"/>
    <property type="match status" value="1"/>
</dbReference>
<comment type="function">
    <text evidence="4 5">Catalyzes the cleavage of L-kynurenine (L-Kyn) and L-3-hydroxykynurenine (L-3OHKyn) into anthranilic acid (AA) and 3-hydroxyanthranilic acid (3-OHAA), respectively.</text>
</comment>
<reference evidence="6 7" key="1">
    <citation type="submission" date="2023-11" db="EMBL/GenBank/DDBJ databases">
        <title>Dfirmibasis_genome.</title>
        <authorList>
            <person name="Edelbroek B."/>
            <person name="Kjellin J."/>
            <person name="Jerlstrom-Hultqvist J."/>
            <person name="Soderbom F."/>
        </authorList>
    </citation>
    <scope>NUCLEOTIDE SEQUENCE [LARGE SCALE GENOMIC DNA]</scope>
    <source>
        <strain evidence="6 7">TNS-C-14</strain>
    </source>
</reference>
<feature type="binding site" evidence="4">
    <location>
        <position position="302"/>
    </location>
    <ligand>
        <name>pyridoxal 5'-phosphate</name>
        <dbReference type="ChEBI" id="CHEBI:597326"/>
    </ligand>
</feature>
<comment type="pathway">
    <text evidence="4 5">Cofactor biosynthesis; NAD(+) biosynthesis; quinolinate from L-kynurenine: step 2/3.</text>
</comment>
<feature type="binding site" evidence="4">
    <location>
        <position position="131"/>
    </location>
    <ligand>
        <name>pyridoxal 5'-phosphate</name>
        <dbReference type="ChEBI" id="CHEBI:597326"/>
    </ligand>
</feature>
<dbReference type="GO" id="GO:0097053">
    <property type="term" value="P:L-kynurenine catabolic process"/>
    <property type="evidence" value="ECO:0007669"/>
    <property type="project" value="UniProtKB-UniRule"/>
</dbReference>
<feature type="binding site" evidence="4">
    <location>
        <position position="243"/>
    </location>
    <ligand>
        <name>pyridoxal 5'-phosphate</name>
        <dbReference type="ChEBI" id="CHEBI:597326"/>
    </ligand>
</feature>
<gene>
    <name evidence="4" type="primary">kynu</name>
    <name evidence="6" type="ORF">RB653_001277</name>
</gene>
<sequence length="450" mass="50665">MDKFLEYIKNKNLTIDDEKLADKLDELDELSSMKNEFHFPATKDVASDASKVKVEDLEKPVIYLTGNSLGLQPKEIEKQLSNYLNDWKKYGVEGHHHGEHPFLHIDEEIQESLSKIVGSLPSEVCPMNSLSTNIHVLMANFYKPTQTRHKIIIEYGAFPSDLYVTESQIRHHKFNPETSLIKIKPRDGEYTLRTDDIIKVIREHGDSVSVVMLSGIQYFTGQFFEIEKITKVGQEVGAIVGWDLAHAAGNVQLSLHDWNVDFACWCSYKYLNSGPGCIAGVFVHNKHTQIFDLTNDSRLLGWFGNKLSNRFQKEKEFYAEDGALGFRMSNPSVADCTALRASLSVFEKAGGIKKLAEKSTVITGYLEYLLTHKLKTTDVQIITPSDSTQRGSQLSLLIKGIKAGELKVNLSNAGVICDVRDPDVIRVAPTPLYTSFNDVKNFIQKLNDNM</sequence>
<evidence type="ECO:0000256" key="4">
    <source>
        <dbReference type="HAMAP-Rule" id="MF_03017"/>
    </source>
</evidence>
<evidence type="ECO:0000256" key="2">
    <source>
        <dbReference type="ARBA" id="ARBA00022801"/>
    </source>
</evidence>
<dbReference type="GO" id="GO:0030429">
    <property type="term" value="F:kynureninase activity"/>
    <property type="evidence" value="ECO:0007669"/>
    <property type="project" value="UniProtKB-UniRule"/>
</dbReference>
<dbReference type="EC" id="3.7.1.3" evidence="4 5"/>
<dbReference type="InterPro" id="IPR010111">
    <property type="entry name" value="Kynureninase"/>
</dbReference>
<evidence type="ECO:0000313" key="6">
    <source>
        <dbReference type="EMBL" id="KAK5581246.1"/>
    </source>
</evidence>
<comment type="subunit">
    <text evidence="4 5">Homodimer.</text>
</comment>
<dbReference type="PIRSF" id="PIRSF038800">
    <property type="entry name" value="KYNU"/>
    <property type="match status" value="1"/>
</dbReference>
<dbReference type="Pfam" id="PF22580">
    <property type="entry name" value="KYNU_C"/>
    <property type="match status" value="1"/>
</dbReference>
<comment type="catalytic activity">
    <reaction evidence="4 5">
        <text>L-kynurenine + H2O = anthranilate + L-alanine + H(+)</text>
        <dbReference type="Rhea" id="RHEA:16813"/>
        <dbReference type="ChEBI" id="CHEBI:15377"/>
        <dbReference type="ChEBI" id="CHEBI:15378"/>
        <dbReference type="ChEBI" id="CHEBI:16567"/>
        <dbReference type="ChEBI" id="CHEBI:57959"/>
        <dbReference type="ChEBI" id="CHEBI:57972"/>
        <dbReference type="EC" id="3.7.1.3"/>
    </reaction>
</comment>
<comment type="subcellular location">
    <subcellularLocation>
        <location evidence="4 5">Cytoplasm</location>
    </subcellularLocation>
</comment>
<dbReference type="SUPFAM" id="SSF53383">
    <property type="entry name" value="PLP-dependent transferases"/>
    <property type="match status" value="1"/>
</dbReference>
<feature type="binding site" evidence="4">
    <location>
        <position position="246"/>
    </location>
    <ligand>
        <name>pyridoxal 5'-phosphate</name>
        <dbReference type="ChEBI" id="CHEBI:597326"/>
    </ligand>
</feature>
<feature type="binding site" evidence="4">
    <location>
        <position position="330"/>
    </location>
    <ligand>
        <name>pyridoxal 5'-phosphate</name>
        <dbReference type="ChEBI" id="CHEBI:597326"/>
    </ligand>
</feature>
<dbReference type="Gene3D" id="3.40.640.10">
    <property type="entry name" value="Type I PLP-dependent aspartate aminotransferase-like (Major domain)"/>
    <property type="match status" value="1"/>
</dbReference>
<dbReference type="InterPro" id="IPR015422">
    <property type="entry name" value="PyrdxlP-dep_Trfase_small"/>
</dbReference>
<dbReference type="Proteomes" id="UP001344447">
    <property type="component" value="Unassembled WGS sequence"/>
</dbReference>
<comment type="similarity">
    <text evidence="4 5">Belongs to the kynureninase family.</text>
</comment>
<name>A0AAN7U4T4_9MYCE</name>
<dbReference type="PANTHER" id="PTHR14084:SF0">
    <property type="entry name" value="KYNURENINASE"/>
    <property type="match status" value="1"/>
</dbReference>
<dbReference type="AlphaFoldDB" id="A0AAN7U4T4"/>
<dbReference type="PANTHER" id="PTHR14084">
    <property type="entry name" value="KYNURENINASE"/>
    <property type="match status" value="1"/>
</dbReference>
<comment type="catalytic activity">
    <reaction evidence="5">
        <text>3-hydroxy-L-kynurenine + H2O = 3-hydroxyanthranilate + L-alanine + H(+)</text>
        <dbReference type="Rhea" id="RHEA:25143"/>
        <dbReference type="ChEBI" id="CHEBI:15377"/>
        <dbReference type="ChEBI" id="CHEBI:15378"/>
        <dbReference type="ChEBI" id="CHEBI:36559"/>
        <dbReference type="ChEBI" id="CHEBI:57972"/>
        <dbReference type="ChEBI" id="CHEBI:58125"/>
        <dbReference type="EC" id="3.7.1.3"/>
    </reaction>
</comment>
<evidence type="ECO:0000313" key="7">
    <source>
        <dbReference type="Proteomes" id="UP001344447"/>
    </source>
</evidence>
<comment type="pathway">
    <text evidence="4 5">Amino-acid degradation; L-kynurenine degradation; L-alanine and anthranilate from L-kynurenine: step 1/1.</text>
</comment>
<evidence type="ECO:0000256" key="1">
    <source>
        <dbReference type="ARBA" id="ARBA00022642"/>
    </source>
</evidence>
<keyword evidence="1 4" id="KW-0662">Pyridine nucleotide biosynthesis</keyword>
<dbReference type="GO" id="GO:0005737">
    <property type="term" value="C:cytoplasm"/>
    <property type="evidence" value="ECO:0007669"/>
    <property type="project" value="UniProtKB-SubCell"/>
</dbReference>
<feature type="binding site" evidence="4">
    <location>
        <position position="268"/>
    </location>
    <ligand>
        <name>pyridoxal 5'-phosphate</name>
        <dbReference type="ChEBI" id="CHEBI:597326"/>
    </ligand>
</feature>
<dbReference type="FunFam" id="3.40.640.10:FF:000031">
    <property type="entry name" value="Kynureninase"/>
    <property type="match status" value="1"/>
</dbReference>
<feature type="binding site" evidence="4">
    <location>
        <position position="130"/>
    </location>
    <ligand>
        <name>pyridoxal 5'-phosphate</name>
        <dbReference type="ChEBI" id="CHEBI:597326"/>
    </ligand>
</feature>
<keyword evidence="7" id="KW-1185">Reference proteome</keyword>
<feature type="modified residue" description="N6-(pyridoxal phosphate)lysine" evidence="4">
    <location>
        <position position="269"/>
    </location>
</feature>
<keyword evidence="3 4" id="KW-0663">Pyridoxal phosphate</keyword>
<dbReference type="GO" id="GO:0043420">
    <property type="term" value="P:anthranilate metabolic process"/>
    <property type="evidence" value="ECO:0007669"/>
    <property type="project" value="UniProtKB-UniRule"/>
</dbReference>
<comment type="cofactor">
    <cofactor evidence="4 5">
        <name>pyridoxal 5'-phosphate</name>
        <dbReference type="ChEBI" id="CHEBI:597326"/>
    </cofactor>
</comment>
<dbReference type="GO" id="GO:0034354">
    <property type="term" value="P:'de novo' NAD+ biosynthetic process from L-tryptophan"/>
    <property type="evidence" value="ECO:0007669"/>
    <property type="project" value="UniProtKB-UniRule"/>
</dbReference>
<proteinExistence type="inferred from homology"/>
<dbReference type="GO" id="GO:0019441">
    <property type="term" value="P:L-tryptophan catabolic process to kynurenine"/>
    <property type="evidence" value="ECO:0007669"/>
    <property type="project" value="TreeGrafter"/>
</dbReference>
<keyword evidence="4 5" id="KW-0963">Cytoplasm</keyword>
<dbReference type="GO" id="GO:0030170">
    <property type="term" value="F:pyridoxal phosphate binding"/>
    <property type="evidence" value="ECO:0007669"/>
    <property type="project" value="UniProtKB-UniRule"/>
</dbReference>
<feature type="binding site" evidence="4">
    <location>
        <position position="214"/>
    </location>
    <ligand>
        <name>pyridoxal 5'-phosphate</name>
        <dbReference type="ChEBI" id="CHEBI:597326"/>
    </ligand>
</feature>
<evidence type="ECO:0000256" key="3">
    <source>
        <dbReference type="ARBA" id="ARBA00022898"/>
    </source>
</evidence>